<dbReference type="GO" id="GO:0003824">
    <property type="term" value="F:catalytic activity"/>
    <property type="evidence" value="ECO:0007669"/>
    <property type="project" value="InterPro"/>
</dbReference>
<dbReference type="PANTHER" id="PTHR11895:SF151">
    <property type="entry name" value="GLUTAMYL-TRNA(GLN) AMIDOTRANSFERASE SUBUNIT A"/>
    <property type="match status" value="1"/>
</dbReference>
<dbReference type="Pfam" id="PF01425">
    <property type="entry name" value="Amidase"/>
    <property type="match status" value="1"/>
</dbReference>
<evidence type="ECO:0000256" key="1">
    <source>
        <dbReference type="SAM" id="MobiDB-lite"/>
    </source>
</evidence>
<feature type="domain" description="Amidase" evidence="2">
    <location>
        <begin position="33"/>
        <end position="421"/>
    </location>
</feature>
<dbReference type="PANTHER" id="PTHR11895">
    <property type="entry name" value="TRANSAMIDASE"/>
    <property type="match status" value="1"/>
</dbReference>
<comment type="caution">
    <text evidence="3">The sequence shown here is derived from an EMBL/GenBank/DDBJ whole genome shotgun (WGS) entry which is preliminary data.</text>
</comment>
<gene>
    <name evidence="3" type="ORF">FB556_2129</name>
</gene>
<keyword evidence="4" id="KW-1185">Reference proteome</keyword>
<reference evidence="3 4" key="1">
    <citation type="submission" date="2019-06" db="EMBL/GenBank/DDBJ databases">
        <title>Sequencing the genomes of 1000 actinobacteria strains.</title>
        <authorList>
            <person name="Klenk H.-P."/>
        </authorList>
    </citation>
    <scope>NUCLEOTIDE SEQUENCE [LARGE SCALE GENOMIC DNA]</scope>
    <source>
        <strain evidence="3 4">DSM 24083</strain>
    </source>
</reference>
<protein>
    <submittedName>
        <fullName evidence="3">Mandelamide amidase</fullName>
    </submittedName>
</protein>
<dbReference type="InterPro" id="IPR036928">
    <property type="entry name" value="AS_sf"/>
</dbReference>
<dbReference type="RefSeq" id="WP_141867386.1">
    <property type="nucleotide sequence ID" value="NZ_BAABAN010000001.1"/>
</dbReference>
<proteinExistence type="predicted"/>
<evidence type="ECO:0000313" key="3">
    <source>
        <dbReference type="EMBL" id="TQL71640.1"/>
    </source>
</evidence>
<feature type="region of interest" description="Disordered" evidence="1">
    <location>
        <begin position="108"/>
        <end position="129"/>
    </location>
</feature>
<dbReference type="SUPFAM" id="SSF75304">
    <property type="entry name" value="Amidase signature (AS) enzymes"/>
    <property type="match status" value="1"/>
</dbReference>
<name>A0A543AGE2_9MICC</name>
<evidence type="ECO:0000313" key="4">
    <source>
        <dbReference type="Proteomes" id="UP000319746"/>
    </source>
</evidence>
<dbReference type="OrthoDB" id="182039at2"/>
<accession>A0A543AGE2</accession>
<dbReference type="InterPro" id="IPR023631">
    <property type="entry name" value="Amidase_dom"/>
</dbReference>
<evidence type="ECO:0000259" key="2">
    <source>
        <dbReference type="Pfam" id="PF01425"/>
    </source>
</evidence>
<dbReference type="Proteomes" id="UP000319746">
    <property type="component" value="Unassembled WGS sequence"/>
</dbReference>
<sequence length="440" mass="46977">MQHGTSAFERAVQQAKDDPLDAFTAVVDPTSSQAQHASGPLAGIPYAVKDNIDTADLPTSANTPALVGSRREHDHAVVTRLHDAGALLVGKTNLHELAFGITTGAAAHPATRNPFDPARSPGGSSGGSGAAVGSGMVPFALATDTGGSVSIPAAWCGVYGYRPSIGRWPSDGRAAPLSKSRDAIGTIAESLDLVQRVDAVVRDHHTQTTPPTRFRVGVPRKDSTYLNPLADDVQQRWDHMLQTLEQTDTIELVEVETDKLHELDAACGISIVLYETARDLSAYLAALPDPLTFEQVRDQAGADDVRELLTLAWKQREHHEAYREAMNLREQLRTEWDRLFADYDITGLLRPTTPISPTPIGDEVLTTAFGQEVPTFGTVIRNTGPGSLAAQPAVTIPIGVGTAGLPIGVTIDGARDQDDTLFTLAAELDSYIGVRSPLLH</sequence>
<organism evidence="3 4">
    <name type="scientific">Enteractinococcus coprophilus</name>
    <dbReference type="NCBI Taxonomy" id="1027633"/>
    <lineage>
        <taxon>Bacteria</taxon>
        <taxon>Bacillati</taxon>
        <taxon>Actinomycetota</taxon>
        <taxon>Actinomycetes</taxon>
        <taxon>Micrococcales</taxon>
        <taxon>Micrococcaceae</taxon>
    </lineage>
</organism>
<dbReference type="EMBL" id="VFOU01000003">
    <property type="protein sequence ID" value="TQL71640.1"/>
    <property type="molecule type" value="Genomic_DNA"/>
</dbReference>
<dbReference type="Gene3D" id="3.90.1300.10">
    <property type="entry name" value="Amidase signature (AS) domain"/>
    <property type="match status" value="1"/>
</dbReference>
<dbReference type="InterPro" id="IPR000120">
    <property type="entry name" value="Amidase"/>
</dbReference>
<dbReference type="AlphaFoldDB" id="A0A543AGE2"/>